<evidence type="ECO:0000313" key="7">
    <source>
        <dbReference type="Proteomes" id="UP000046090"/>
    </source>
</evidence>
<keyword evidence="3" id="KW-0812">Transmembrane</keyword>
<dbReference type="EMBL" id="CDMK01000001">
    <property type="protein sequence ID" value="CRI33784.1"/>
    <property type="molecule type" value="Genomic_DNA"/>
</dbReference>
<evidence type="ECO:0000313" key="6">
    <source>
        <dbReference type="EMBL" id="CRI33784.1"/>
    </source>
</evidence>
<keyword evidence="5" id="KW-0472">Membrane</keyword>
<dbReference type="Pfam" id="PF01810">
    <property type="entry name" value="LysE"/>
    <property type="match status" value="1"/>
</dbReference>
<dbReference type="AlphaFoldDB" id="A0A0K2Y7X4"/>
<keyword evidence="4" id="KW-1133">Transmembrane helix</keyword>
<evidence type="ECO:0000256" key="3">
    <source>
        <dbReference type="ARBA" id="ARBA00022692"/>
    </source>
</evidence>
<keyword evidence="7" id="KW-1185">Reference proteome</keyword>
<organism evidence="6 7">
    <name type="scientific">Helicobacter heilmannii</name>
    <dbReference type="NCBI Taxonomy" id="35817"/>
    <lineage>
        <taxon>Bacteria</taxon>
        <taxon>Pseudomonadati</taxon>
        <taxon>Campylobacterota</taxon>
        <taxon>Epsilonproteobacteria</taxon>
        <taxon>Campylobacterales</taxon>
        <taxon>Helicobacteraceae</taxon>
        <taxon>Helicobacter</taxon>
    </lineage>
</organism>
<proteinExistence type="predicted"/>
<dbReference type="InterPro" id="IPR001123">
    <property type="entry name" value="LeuE-type"/>
</dbReference>
<evidence type="ECO:0000256" key="1">
    <source>
        <dbReference type="ARBA" id="ARBA00004651"/>
    </source>
</evidence>
<sequence length="82" mass="9703">MLYFGSIFSGLNLFYNNTMLFWLTFCLVVETFLYFAAVALLFSNTKMRTLYAKYYKTADHLCTLFFGVFVIYILAHHIKAWL</sequence>
<evidence type="ECO:0000256" key="2">
    <source>
        <dbReference type="ARBA" id="ARBA00022475"/>
    </source>
</evidence>
<accession>A0A0K2Y7X4</accession>
<reference evidence="7" key="1">
    <citation type="submission" date="2014-12" db="EMBL/GenBank/DDBJ databases">
        <authorList>
            <person name="Smet A."/>
        </authorList>
    </citation>
    <scope>NUCLEOTIDE SEQUENCE [LARGE SCALE GENOMIC DNA]</scope>
</reference>
<evidence type="ECO:0000256" key="4">
    <source>
        <dbReference type="ARBA" id="ARBA00022989"/>
    </source>
</evidence>
<dbReference type="GO" id="GO:0005886">
    <property type="term" value="C:plasma membrane"/>
    <property type="evidence" value="ECO:0007669"/>
    <property type="project" value="UniProtKB-SubCell"/>
</dbReference>
<evidence type="ECO:0000256" key="5">
    <source>
        <dbReference type="ARBA" id="ARBA00023136"/>
    </source>
</evidence>
<protein>
    <submittedName>
        <fullName evidence="6">Uncharacterized protein</fullName>
    </submittedName>
</protein>
<dbReference type="Proteomes" id="UP000046090">
    <property type="component" value="Unassembled WGS sequence"/>
</dbReference>
<gene>
    <name evidence="6" type="ORF">HHE01_14700</name>
</gene>
<comment type="subcellular location">
    <subcellularLocation>
        <location evidence="1">Cell membrane</location>
        <topology evidence="1">Multi-pass membrane protein</topology>
    </subcellularLocation>
</comment>
<dbReference type="GO" id="GO:0006865">
    <property type="term" value="P:amino acid transport"/>
    <property type="evidence" value="ECO:0007669"/>
    <property type="project" value="InterPro"/>
</dbReference>
<keyword evidence="2" id="KW-1003">Cell membrane</keyword>
<name>A0A0K2Y7X4_HELHE</name>